<dbReference type="AlphaFoldDB" id="A0A058ZQV8"/>
<protein>
    <recommendedName>
        <fullName evidence="1">YjiS-like domain-containing protein</fullName>
    </recommendedName>
</protein>
<comment type="caution">
    <text evidence="2">The sequence shown here is derived from an EMBL/GenBank/DDBJ whole genome shotgun (WGS) entry which is preliminary data.</text>
</comment>
<dbReference type="InterPro" id="IPR009506">
    <property type="entry name" value="YjiS-like"/>
</dbReference>
<accession>A0A058ZQV8</accession>
<sequence>MITYIPTTESKLDNLIRRGTLPVSVRAAVHMAHLYVTWADRYKARRELAQMPADRLDDIGISPRKALLESRKPFWKP</sequence>
<evidence type="ECO:0000313" key="3">
    <source>
        <dbReference type="Proteomes" id="UP000024836"/>
    </source>
</evidence>
<evidence type="ECO:0000313" key="2">
    <source>
        <dbReference type="EMBL" id="KCV83615.1"/>
    </source>
</evidence>
<evidence type="ECO:0000259" key="1">
    <source>
        <dbReference type="Pfam" id="PF06568"/>
    </source>
</evidence>
<organism evidence="2 3">
    <name type="scientific">Actibacterium atlanticum</name>
    <dbReference type="NCBI Taxonomy" id="1461693"/>
    <lineage>
        <taxon>Bacteria</taxon>
        <taxon>Pseudomonadati</taxon>
        <taxon>Pseudomonadota</taxon>
        <taxon>Alphaproteobacteria</taxon>
        <taxon>Rhodobacterales</taxon>
        <taxon>Roseobacteraceae</taxon>
        <taxon>Actibacterium</taxon>
    </lineage>
</organism>
<gene>
    <name evidence="2" type="ORF">ATO10_02605</name>
</gene>
<keyword evidence="3" id="KW-1185">Reference proteome</keyword>
<proteinExistence type="predicted"/>
<reference evidence="2 3" key="1">
    <citation type="submission" date="2013-04" db="EMBL/GenBank/DDBJ databases">
        <title>Shimia sp. 22II-S11-Z10 Genome Sequencing.</title>
        <authorList>
            <person name="Lai Q."/>
            <person name="Li G."/>
            <person name="Shao Z."/>
        </authorList>
    </citation>
    <scope>NUCLEOTIDE SEQUENCE [LARGE SCALE GENOMIC DNA]</scope>
    <source>
        <strain evidence="3">22II-S11-Z10</strain>
    </source>
</reference>
<feature type="domain" description="YjiS-like" evidence="1">
    <location>
        <begin position="34"/>
        <end position="63"/>
    </location>
</feature>
<name>A0A058ZQV8_9RHOB</name>
<dbReference type="RefSeq" id="WP_051597897.1">
    <property type="nucleotide sequence ID" value="NZ_AQQY01000001.1"/>
</dbReference>
<dbReference type="EMBL" id="AQQY01000001">
    <property type="protein sequence ID" value="KCV83615.1"/>
    <property type="molecule type" value="Genomic_DNA"/>
</dbReference>
<dbReference type="Proteomes" id="UP000024836">
    <property type="component" value="Unassembled WGS sequence"/>
</dbReference>
<dbReference type="Pfam" id="PF06568">
    <property type="entry name" value="YjiS-like"/>
    <property type="match status" value="1"/>
</dbReference>
<dbReference type="OrthoDB" id="8005167at2"/>